<feature type="signal peptide" evidence="2">
    <location>
        <begin position="1"/>
        <end position="19"/>
    </location>
</feature>
<protein>
    <submittedName>
        <fullName evidence="3">Uncharacterized protein</fullName>
    </submittedName>
</protein>
<dbReference type="EMBL" id="MU843018">
    <property type="protein sequence ID" value="KAK2022970.1"/>
    <property type="molecule type" value="Genomic_DNA"/>
</dbReference>
<keyword evidence="2" id="KW-0732">Signal</keyword>
<accession>A0AAD9H5S9</accession>
<reference evidence="3" key="1">
    <citation type="submission" date="2021-06" db="EMBL/GenBank/DDBJ databases">
        <title>Comparative genomics, transcriptomics and evolutionary studies reveal genomic signatures of adaptation to plant cell wall in hemibiotrophic fungi.</title>
        <authorList>
            <consortium name="DOE Joint Genome Institute"/>
            <person name="Baroncelli R."/>
            <person name="Diaz J.F."/>
            <person name="Benocci T."/>
            <person name="Peng M."/>
            <person name="Battaglia E."/>
            <person name="Haridas S."/>
            <person name="Andreopoulos W."/>
            <person name="Labutti K."/>
            <person name="Pangilinan J."/>
            <person name="Floch G.L."/>
            <person name="Makela M.R."/>
            <person name="Henrissat B."/>
            <person name="Grigoriev I.V."/>
            <person name="Crouch J.A."/>
            <person name="De Vries R.P."/>
            <person name="Sukno S.A."/>
            <person name="Thon M.R."/>
        </authorList>
    </citation>
    <scope>NUCLEOTIDE SEQUENCE</scope>
    <source>
        <strain evidence="3">MAFF235873</strain>
    </source>
</reference>
<name>A0AAD9H5S9_9PEZI</name>
<evidence type="ECO:0000256" key="1">
    <source>
        <dbReference type="SAM" id="MobiDB-lite"/>
    </source>
</evidence>
<comment type="caution">
    <text evidence="3">The sequence shown here is derived from an EMBL/GenBank/DDBJ whole genome shotgun (WGS) entry which is preliminary data.</text>
</comment>
<feature type="region of interest" description="Disordered" evidence="1">
    <location>
        <begin position="23"/>
        <end position="43"/>
    </location>
</feature>
<feature type="region of interest" description="Disordered" evidence="1">
    <location>
        <begin position="71"/>
        <end position="133"/>
    </location>
</feature>
<evidence type="ECO:0000313" key="3">
    <source>
        <dbReference type="EMBL" id="KAK2022970.1"/>
    </source>
</evidence>
<evidence type="ECO:0000256" key="2">
    <source>
        <dbReference type="SAM" id="SignalP"/>
    </source>
</evidence>
<gene>
    <name evidence="3" type="ORF">LX32DRAFT_645044</name>
</gene>
<proteinExistence type="predicted"/>
<dbReference type="Proteomes" id="UP001232148">
    <property type="component" value="Unassembled WGS sequence"/>
</dbReference>
<sequence>MQPIAHLGLVLLFTAQAQTAPSSLHSHLQRHRDRVATHAHSSHQYSPLFERIGTAPMKLWQDTEPALHRMVTEKPSAPPSSDRSASTSTEYRDGRPKTAKTANTETKASSRRETDAMGALGRPGPGRFELAAAHGGSGFNSGADSTNSLHLDAAMRLLRAHAIVKHNRFQREI</sequence>
<feature type="chain" id="PRO_5042036363" evidence="2">
    <location>
        <begin position="20"/>
        <end position="173"/>
    </location>
</feature>
<dbReference type="AlphaFoldDB" id="A0AAD9H5S9"/>
<feature type="compositionally biased region" description="Low complexity" evidence="1">
    <location>
        <begin position="79"/>
        <end position="89"/>
    </location>
</feature>
<organism evidence="3 4">
    <name type="scientific">Colletotrichum zoysiae</name>
    <dbReference type="NCBI Taxonomy" id="1216348"/>
    <lineage>
        <taxon>Eukaryota</taxon>
        <taxon>Fungi</taxon>
        <taxon>Dikarya</taxon>
        <taxon>Ascomycota</taxon>
        <taxon>Pezizomycotina</taxon>
        <taxon>Sordariomycetes</taxon>
        <taxon>Hypocreomycetidae</taxon>
        <taxon>Glomerellales</taxon>
        <taxon>Glomerellaceae</taxon>
        <taxon>Colletotrichum</taxon>
        <taxon>Colletotrichum graminicola species complex</taxon>
    </lineage>
</organism>
<evidence type="ECO:0000313" key="4">
    <source>
        <dbReference type="Proteomes" id="UP001232148"/>
    </source>
</evidence>
<keyword evidence="4" id="KW-1185">Reference proteome</keyword>